<protein>
    <recommendedName>
        <fullName evidence="1">TadE-like domain-containing protein</fullName>
    </recommendedName>
</protein>
<sequence>MTRRFFADPMGTSTVELALIMPILVLLACMAGDVAMAFKAKIALQRAAERTGQLATAGGYTNDTSKTQAAYNNLAADAAAAAGVSTNNVTVTPTLLCDATVQTASPEVPCADGQQTKRYVAITISGSYTPMFAKLMPGSNWSTQGIPITGSASVRLQ</sequence>
<evidence type="ECO:0000259" key="1">
    <source>
        <dbReference type="Pfam" id="PF07811"/>
    </source>
</evidence>
<dbReference type="PROSITE" id="PS51257">
    <property type="entry name" value="PROKAR_LIPOPROTEIN"/>
    <property type="match status" value="1"/>
</dbReference>
<reference evidence="2 3" key="1">
    <citation type="submission" date="2011-05" db="EMBL/GenBank/DDBJ databases">
        <title>Complete sequence of chromosome 1 of Sphingobium chlorophenolicum L-1.</title>
        <authorList>
            <consortium name="US DOE Joint Genome Institute"/>
            <person name="Lucas S."/>
            <person name="Han J."/>
            <person name="Lapidus A."/>
            <person name="Cheng J.-F."/>
            <person name="Goodwin L."/>
            <person name="Pitluck S."/>
            <person name="Peters L."/>
            <person name="Daligault H."/>
            <person name="Han C."/>
            <person name="Tapia R."/>
            <person name="Land M."/>
            <person name="Hauser L."/>
            <person name="Kyrpides N."/>
            <person name="Ivanova N."/>
            <person name="Pagani I."/>
            <person name="Turner P."/>
            <person name="Copley S."/>
            <person name="Woyke T."/>
        </authorList>
    </citation>
    <scope>NUCLEOTIDE SEQUENCE [LARGE SCALE GENOMIC DNA]</scope>
    <source>
        <strain evidence="2 3">L-1</strain>
    </source>
</reference>
<keyword evidence="3" id="KW-1185">Reference proteome</keyword>
<feature type="domain" description="TadE-like" evidence="1">
    <location>
        <begin position="11"/>
        <end position="49"/>
    </location>
</feature>
<evidence type="ECO:0000313" key="3">
    <source>
        <dbReference type="Proteomes" id="UP000007150"/>
    </source>
</evidence>
<evidence type="ECO:0000313" key="2">
    <source>
        <dbReference type="EMBL" id="AEG47818.1"/>
    </source>
</evidence>
<dbReference type="EMBL" id="CP002798">
    <property type="protein sequence ID" value="AEG47818.1"/>
    <property type="molecule type" value="Genomic_DNA"/>
</dbReference>
<dbReference type="AlphaFoldDB" id="F6EU11"/>
<accession>F6EU11</accession>
<dbReference type="Pfam" id="PF07811">
    <property type="entry name" value="TadE"/>
    <property type="match status" value="1"/>
</dbReference>
<dbReference type="HOGENOM" id="CLU_1676712_0_0_5"/>
<dbReference type="Proteomes" id="UP000007150">
    <property type="component" value="Chromosome 1"/>
</dbReference>
<dbReference type="STRING" id="690566.Sphch_0116"/>
<dbReference type="InterPro" id="IPR012495">
    <property type="entry name" value="TadE-like_dom"/>
</dbReference>
<proteinExistence type="predicted"/>
<gene>
    <name evidence="2" type="ORF">Sphch_0116</name>
</gene>
<name>F6EU11_SPHCR</name>
<dbReference type="RefSeq" id="WP_013846091.1">
    <property type="nucleotide sequence ID" value="NC_015593.1"/>
</dbReference>
<organism evidence="2 3">
    <name type="scientific">Sphingobium chlorophenolicum L-1</name>
    <dbReference type="NCBI Taxonomy" id="690566"/>
    <lineage>
        <taxon>Bacteria</taxon>
        <taxon>Pseudomonadati</taxon>
        <taxon>Pseudomonadota</taxon>
        <taxon>Alphaproteobacteria</taxon>
        <taxon>Sphingomonadales</taxon>
        <taxon>Sphingomonadaceae</taxon>
        <taxon>Sphingobium</taxon>
    </lineage>
</organism>
<dbReference type="KEGG" id="sch:Sphch_0116"/>